<reference evidence="1 2" key="2">
    <citation type="journal article" date="2022" name="Mol. Ecol. Resour.">
        <title>The genomes of chicory, endive, great burdock and yacon provide insights into Asteraceae paleo-polyploidization history and plant inulin production.</title>
        <authorList>
            <person name="Fan W."/>
            <person name="Wang S."/>
            <person name="Wang H."/>
            <person name="Wang A."/>
            <person name="Jiang F."/>
            <person name="Liu H."/>
            <person name="Zhao H."/>
            <person name="Xu D."/>
            <person name="Zhang Y."/>
        </authorList>
    </citation>
    <scope>NUCLEOTIDE SEQUENCE [LARGE SCALE GENOMIC DNA]</scope>
    <source>
        <strain evidence="2">cv. Punajuju</strain>
        <tissue evidence="1">Leaves</tissue>
    </source>
</reference>
<dbReference type="EMBL" id="CM042017">
    <property type="protein sequence ID" value="KAI3690761.1"/>
    <property type="molecule type" value="Genomic_DNA"/>
</dbReference>
<reference evidence="2" key="1">
    <citation type="journal article" date="2022" name="Mol. Ecol. Resour.">
        <title>The genomes of chicory, endive, great burdock and yacon provide insights into Asteraceae palaeo-polyploidization history and plant inulin production.</title>
        <authorList>
            <person name="Fan W."/>
            <person name="Wang S."/>
            <person name="Wang H."/>
            <person name="Wang A."/>
            <person name="Jiang F."/>
            <person name="Liu H."/>
            <person name="Zhao H."/>
            <person name="Xu D."/>
            <person name="Zhang Y."/>
        </authorList>
    </citation>
    <scope>NUCLEOTIDE SEQUENCE [LARGE SCALE GENOMIC DNA]</scope>
    <source>
        <strain evidence="2">cv. Punajuju</strain>
    </source>
</reference>
<protein>
    <submittedName>
        <fullName evidence="1">Uncharacterized protein</fullName>
    </submittedName>
</protein>
<evidence type="ECO:0000313" key="2">
    <source>
        <dbReference type="Proteomes" id="UP001055811"/>
    </source>
</evidence>
<comment type="caution">
    <text evidence="1">The sequence shown here is derived from an EMBL/GenBank/DDBJ whole genome shotgun (WGS) entry which is preliminary data.</text>
</comment>
<keyword evidence="2" id="KW-1185">Reference proteome</keyword>
<gene>
    <name evidence="1" type="ORF">L2E82_48968</name>
</gene>
<proteinExistence type="predicted"/>
<organism evidence="1 2">
    <name type="scientific">Cichorium intybus</name>
    <name type="common">Chicory</name>
    <dbReference type="NCBI Taxonomy" id="13427"/>
    <lineage>
        <taxon>Eukaryota</taxon>
        <taxon>Viridiplantae</taxon>
        <taxon>Streptophyta</taxon>
        <taxon>Embryophyta</taxon>
        <taxon>Tracheophyta</taxon>
        <taxon>Spermatophyta</taxon>
        <taxon>Magnoliopsida</taxon>
        <taxon>eudicotyledons</taxon>
        <taxon>Gunneridae</taxon>
        <taxon>Pentapetalae</taxon>
        <taxon>asterids</taxon>
        <taxon>campanulids</taxon>
        <taxon>Asterales</taxon>
        <taxon>Asteraceae</taxon>
        <taxon>Cichorioideae</taxon>
        <taxon>Cichorieae</taxon>
        <taxon>Cichoriinae</taxon>
        <taxon>Cichorium</taxon>
    </lineage>
</organism>
<sequence length="106" mass="12393">MRLTSVLYKFSEVGYLPFSFALVLMFIMCTWNYVYRLKYKYELDNKVSKEVINEIGLAVFYSEFANGIPPIFKHYVEDVPALHSTIVSVSTMLLSIVRSDEMKRFV</sequence>
<evidence type="ECO:0000313" key="1">
    <source>
        <dbReference type="EMBL" id="KAI3690761.1"/>
    </source>
</evidence>
<dbReference type="Proteomes" id="UP001055811">
    <property type="component" value="Linkage Group LG09"/>
</dbReference>
<name>A0ACB8Z080_CICIN</name>
<accession>A0ACB8Z080</accession>